<evidence type="ECO:0000256" key="3">
    <source>
        <dbReference type="ARBA" id="ARBA00022692"/>
    </source>
</evidence>
<dbReference type="InParanoid" id="D7FZ35"/>
<comment type="subcellular location">
    <subcellularLocation>
        <location evidence="1">Membrane</location>
        <topology evidence="1">Multi-pass membrane protein</topology>
    </subcellularLocation>
</comment>
<protein>
    <recommendedName>
        <fullName evidence="9">Mpv17-like protein</fullName>
    </recommendedName>
</protein>
<comment type="similarity">
    <text evidence="2 6">Belongs to the peroxisomal membrane protein PXMP2/4 family.</text>
</comment>
<organism evidence="7 8">
    <name type="scientific">Ectocarpus siliculosus</name>
    <name type="common">Brown alga</name>
    <name type="synonym">Conferva siliculosa</name>
    <dbReference type="NCBI Taxonomy" id="2880"/>
    <lineage>
        <taxon>Eukaryota</taxon>
        <taxon>Sar</taxon>
        <taxon>Stramenopiles</taxon>
        <taxon>Ochrophyta</taxon>
        <taxon>PX clade</taxon>
        <taxon>Phaeophyceae</taxon>
        <taxon>Ectocarpales</taxon>
        <taxon>Ectocarpaceae</taxon>
        <taxon>Ectocarpus</taxon>
    </lineage>
</organism>
<dbReference type="STRING" id="2880.D7FZ35"/>
<gene>
    <name evidence="7" type="ORF">Esi_0353_0019</name>
</gene>
<dbReference type="EMBL" id="FN649737">
    <property type="protein sequence ID" value="CBJ32652.1"/>
    <property type="molecule type" value="Genomic_DNA"/>
</dbReference>
<keyword evidence="3" id="KW-0812">Transmembrane</keyword>
<proteinExistence type="inferred from homology"/>
<evidence type="ECO:0000313" key="7">
    <source>
        <dbReference type="EMBL" id="CBJ32652.1"/>
    </source>
</evidence>
<dbReference type="GO" id="GO:0016020">
    <property type="term" value="C:membrane"/>
    <property type="evidence" value="ECO:0007669"/>
    <property type="project" value="UniProtKB-SubCell"/>
</dbReference>
<dbReference type="Pfam" id="PF04117">
    <property type="entry name" value="Mpv17_PMP22"/>
    <property type="match status" value="1"/>
</dbReference>
<evidence type="ECO:0008006" key="9">
    <source>
        <dbReference type="Google" id="ProtNLM"/>
    </source>
</evidence>
<evidence type="ECO:0000313" key="8">
    <source>
        <dbReference type="Proteomes" id="UP000002630"/>
    </source>
</evidence>
<dbReference type="Proteomes" id="UP000002630">
    <property type="component" value="Linkage Group LG12"/>
</dbReference>
<name>D7FZ35_ECTSI</name>
<reference evidence="7 8" key="1">
    <citation type="journal article" date="2010" name="Nature">
        <title>The Ectocarpus genome and the independent evolution of multicellularity in brown algae.</title>
        <authorList>
            <person name="Cock J.M."/>
            <person name="Sterck L."/>
            <person name="Rouze P."/>
            <person name="Scornet D."/>
            <person name="Allen A.E."/>
            <person name="Amoutzias G."/>
            <person name="Anthouard V."/>
            <person name="Artiguenave F."/>
            <person name="Aury J.M."/>
            <person name="Badger J.H."/>
            <person name="Beszteri B."/>
            <person name="Billiau K."/>
            <person name="Bonnet E."/>
            <person name="Bothwell J.H."/>
            <person name="Bowler C."/>
            <person name="Boyen C."/>
            <person name="Brownlee C."/>
            <person name="Carrano C.J."/>
            <person name="Charrier B."/>
            <person name="Cho G.Y."/>
            <person name="Coelho S.M."/>
            <person name="Collen J."/>
            <person name="Corre E."/>
            <person name="Da Silva C."/>
            <person name="Delage L."/>
            <person name="Delaroque N."/>
            <person name="Dittami S.M."/>
            <person name="Doulbeau S."/>
            <person name="Elias M."/>
            <person name="Farnham G."/>
            <person name="Gachon C.M."/>
            <person name="Gschloessl B."/>
            <person name="Heesch S."/>
            <person name="Jabbari K."/>
            <person name="Jubin C."/>
            <person name="Kawai H."/>
            <person name="Kimura K."/>
            <person name="Kloareg B."/>
            <person name="Kupper F.C."/>
            <person name="Lang D."/>
            <person name="Le Bail A."/>
            <person name="Leblanc C."/>
            <person name="Lerouge P."/>
            <person name="Lohr M."/>
            <person name="Lopez P.J."/>
            <person name="Martens C."/>
            <person name="Maumus F."/>
            <person name="Michel G."/>
            <person name="Miranda-Saavedra D."/>
            <person name="Morales J."/>
            <person name="Moreau H."/>
            <person name="Motomura T."/>
            <person name="Nagasato C."/>
            <person name="Napoli C.A."/>
            <person name="Nelson D.R."/>
            <person name="Nyvall-Collen P."/>
            <person name="Peters A.F."/>
            <person name="Pommier C."/>
            <person name="Potin P."/>
            <person name="Poulain J."/>
            <person name="Quesneville H."/>
            <person name="Read B."/>
            <person name="Rensing S.A."/>
            <person name="Ritter A."/>
            <person name="Rousvoal S."/>
            <person name="Samanta M."/>
            <person name="Samson G."/>
            <person name="Schroeder D.C."/>
            <person name="Segurens B."/>
            <person name="Strittmatter M."/>
            <person name="Tonon T."/>
            <person name="Tregear J.W."/>
            <person name="Valentin K."/>
            <person name="von Dassow P."/>
            <person name="Yamagishi T."/>
            <person name="Van de Peer Y."/>
            <person name="Wincker P."/>
        </authorList>
    </citation>
    <scope>NUCLEOTIDE SEQUENCE [LARGE SCALE GENOMIC DNA]</scope>
    <source>
        <strain evidence="8">Ec32 / CCAP1310/4</strain>
    </source>
</reference>
<dbReference type="GO" id="GO:0005737">
    <property type="term" value="C:cytoplasm"/>
    <property type="evidence" value="ECO:0007669"/>
    <property type="project" value="TreeGrafter"/>
</dbReference>
<keyword evidence="4" id="KW-1133">Transmembrane helix</keyword>
<keyword evidence="5" id="KW-0472">Membrane</keyword>
<dbReference type="PANTHER" id="PTHR11266">
    <property type="entry name" value="PEROXISOMAL MEMBRANE PROTEIN 2, PXMP2 MPV17"/>
    <property type="match status" value="1"/>
</dbReference>
<dbReference type="OrthoDB" id="430207at2759"/>
<evidence type="ECO:0000256" key="1">
    <source>
        <dbReference type="ARBA" id="ARBA00004141"/>
    </source>
</evidence>
<sequence length="191" mass="20929">MNVIKGVYARRPGLFQSVVGYGVFASGDVMAQRLADPDLEWDHRRSLSIGLLGVVQNGFLLRVWYRTLDKFVTPKTDLKSVLKKIACDEAVFAPQLACSYLATSAYIQSPGDWEAVGENVKGKAFTTWQNDLKLWPMANLIGFSLVPRSIRPLYASSVQLVWQCYLSTAGFATPSDGGKATTACESPGDDL</sequence>
<dbReference type="EMBL" id="FN648546">
    <property type="protein sequence ID" value="CBJ32652.1"/>
    <property type="molecule type" value="Genomic_DNA"/>
</dbReference>
<dbReference type="eggNOG" id="KOG1944">
    <property type="taxonomic scope" value="Eukaryota"/>
</dbReference>
<dbReference type="AlphaFoldDB" id="D7FZ35"/>
<evidence type="ECO:0000256" key="4">
    <source>
        <dbReference type="ARBA" id="ARBA00022989"/>
    </source>
</evidence>
<dbReference type="InterPro" id="IPR007248">
    <property type="entry name" value="Mpv17_PMP22"/>
</dbReference>
<evidence type="ECO:0000256" key="2">
    <source>
        <dbReference type="ARBA" id="ARBA00006824"/>
    </source>
</evidence>
<keyword evidence="8" id="KW-1185">Reference proteome</keyword>
<dbReference type="PANTHER" id="PTHR11266:SF17">
    <property type="entry name" value="PROTEIN MPV17"/>
    <property type="match status" value="1"/>
</dbReference>
<evidence type="ECO:0000256" key="6">
    <source>
        <dbReference type="RuleBase" id="RU363053"/>
    </source>
</evidence>
<evidence type="ECO:0000256" key="5">
    <source>
        <dbReference type="ARBA" id="ARBA00023136"/>
    </source>
</evidence>
<accession>D7FZ35</accession>
<dbReference type="OMA" id="WPMANLI"/>